<dbReference type="EMBL" id="LOCL01000044">
    <property type="protein sequence ID" value="KUF15581.1"/>
    <property type="molecule type" value="Genomic_DNA"/>
</dbReference>
<dbReference type="RefSeq" id="WP_058850327.1">
    <property type="nucleotide sequence ID" value="NZ_LOCL01000044.1"/>
</dbReference>
<dbReference type="Pfam" id="PF05729">
    <property type="entry name" value="NACHT"/>
    <property type="match status" value="1"/>
</dbReference>
<dbReference type="PROSITE" id="PS50837">
    <property type="entry name" value="NACHT"/>
    <property type="match status" value="1"/>
</dbReference>
<keyword evidence="4" id="KW-1185">Reference proteome</keyword>
<dbReference type="SUPFAM" id="SSF52540">
    <property type="entry name" value="P-loop containing nucleoside triphosphate hydrolases"/>
    <property type="match status" value="1"/>
</dbReference>
<name>A0A0W7WYD1_9ACTN</name>
<proteinExistence type="predicted"/>
<gene>
    <name evidence="3" type="ORF">AT728_26440</name>
</gene>
<dbReference type="AlphaFoldDB" id="A0A0W7WYD1"/>
<evidence type="ECO:0000313" key="3">
    <source>
        <dbReference type="EMBL" id="KUF15581.1"/>
    </source>
</evidence>
<organism evidence="3 4">
    <name type="scientific">Streptomyces silvensis</name>
    <dbReference type="NCBI Taxonomy" id="1765722"/>
    <lineage>
        <taxon>Bacteria</taxon>
        <taxon>Bacillati</taxon>
        <taxon>Actinomycetota</taxon>
        <taxon>Actinomycetes</taxon>
        <taxon>Kitasatosporales</taxon>
        <taxon>Streptomycetaceae</taxon>
        <taxon>Streptomyces</taxon>
    </lineage>
</organism>
<dbReference type="Pfam" id="PF22733">
    <property type="entry name" value="NNH1"/>
    <property type="match status" value="1"/>
</dbReference>
<dbReference type="InterPro" id="IPR007111">
    <property type="entry name" value="NACHT_NTPase"/>
</dbReference>
<evidence type="ECO:0000313" key="4">
    <source>
        <dbReference type="Proteomes" id="UP000054804"/>
    </source>
</evidence>
<evidence type="ECO:0000259" key="2">
    <source>
        <dbReference type="PROSITE" id="PS50837"/>
    </source>
</evidence>
<feature type="compositionally biased region" description="Gly residues" evidence="1">
    <location>
        <begin position="641"/>
        <end position="656"/>
    </location>
</feature>
<protein>
    <recommendedName>
        <fullName evidence="2">NACHT domain-containing protein</fullName>
    </recommendedName>
</protein>
<reference evidence="3 4" key="1">
    <citation type="submission" date="2015-12" db="EMBL/GenBank/DDBJ databases">
        <title>Draft genome sequence of Streptomyces silvensis ATCC 53525, a producer of novel hormone antagonists.</title>
        <authorList>
            <person name="Johnston C.W."/>
            <person name="Li Y."/>
            <person name="Magarvey N.A."/>
        </authorList>
    </citation>
    <scope>NUCLEOTIDE SEQUENCE [LARGE SCALE GENOMIC DNA]</scope>
    <source>
        <strain evidence="3 4">ATCC 53525</strain>
    </source>
</reference>
<dbReference type="InterPro" id="IPR027417">
    <property type="entry name" value="P-loop_NTPase"/>
</dbReference>
<evidence type="ECO:0000256" key="1">
    <source>
        <dbReference type="SAM" id="MobiDB-lite"/>
    </source>
</evidence>
<dbReference type="STRING" id="1765722.AT728_26440"/>
<dbReference type="Gene3D" id="3.40.50.300">
    <property type="entry name" value="P-loop containing nucleotide triphosphate hydrolases"/>
    <property type="match status" value="1"/>
</dbReference>
<dbReference type="PANTHER" id="PTHR46844">
    <property type="entry name" value="SLR5058 PROTEIN"/>
    <property type="match status" value="1"/>
</dbReference>
<feature type="domain" description="NACHT" evidence="2">
    <location>
        <begin position="222"/>
        <end position="539"/>
    </location>
</feature>
<dbReference type="Proteomes" id="UP000054804">
    <property type="component" value="Unassembled WGS sequence"/>
</dbReference>
<dbReference type="InterPro" id="IPR054547">
    <property type="entry name" value="NNH1"/>
</dbReference>
<sequence>MSFRGEKRTLTEADVRKLAGHLIRKAAATPGEPPFPPDEETPVTDALARRLLALGDLDMDDVQAVRLGRRALAEKLKGPAPDGLSADATLFLDTVTEWACVHILHFFTQRSTFIARTLVEQSRDQAELIAKVDELITRTPRPDARDAAFERRYLDHIADKHNRITIYGIDLRESTDRWPLEVAYLSLEATAAESRPVEGVHGVTDAPVTVQLPADAALDDHPRVLLRGDAGSGKTTLVQWLAVTAAREATRVPFVLPLRSLTRAAALPAPGGFLDAVGCPLTAPDGWAEQVLGTGRGLVMVDGIDEVPAGDRARTRDWLLDLTHAYPGNQWLVTSRPTAVRPTWLADRDFRELTLAPMTRSGVATFVHRWHTAAGAEPYEEQLRTALRGKRDLARMATNPLMCGLICALHRERRGFLPQSRKSLYDAALTMLLSRRDRERGMGAPDGIELGEEVQLELLQSLAYGLILSGRTEMDHDTALLLLERALPDIASAAAQGDAAAVFRHLLLRSGLLREPAPGIVHFVHRTFQDYLGARAAVADGHLDVLVSHAGDLPVGGRRPHVRRPRPPPRTRIPAPQTPRHRPGPARQPPGPGVPGRRDEPVVDGTGGGRDPRLGPDPPALRGRVPRPGGGEAAGARTAAGAGGTHGRRGVGGGAHGPARGYGVRTAGPEAVPGPPSRNSSGSSDERVGRVRDRRIRRRSSLSRRAARIVPHGANQEAGGIPAAVAPAPCPHLFRLLHR</sequence>
<comment type="caution">
    <text evidence="3">The sequence shown here is derived from an EMBL/GenBank/DDBJ whole genome shotgun (WGS) entry which is preliminary data.</text>
</comment>
<feature type="region of interest" description="Disordered" evidence="1">
    <location>
        <begin position="550"/>
        <end position="723"/>
    </location>
</feature>
<feature type="compositionally biased region" description="Basic residues" evidence="1">
    <location>
        <begin position="558"/>
        <end position="569"/>
    </location>
</feature>
<feature type="compositionally biased region" description="Basic residues" evidence="1">
    <location>
        <begin position="692"/>
        <end position="707"/>
    </location>
</feature>
<accession>A0A0W7WYD1</accession>
<dbReference type="PANTHER" id="PTHR46844:SF1">
    <property type="entry name" value="SLR5058 PROTEIN"/>
    <property type="match status" value="1"/>
</dbReference>